<protein>
    <submittedName>
        <fullName evidence="2">Predicted dehydrogenase</fullName>
    </submittedName>
</protein>
<gene>
    <name evidence="2" type="ORF">SAMN05421783_108144</name>
</gene>
<dbReference type="Gene3D" id="3.30.360.10">
    <property type="entry name" value="Dihydrodipicolinate Reductase, domain 2"/>
    <property type="match status" value="1"/>
</dbReference>
<name>A0A1H2WCL5_THIRO</name>
<dbReference type="Gene3D" id="3.40.50.720">
    <property type="entry name" value="NAD(P)-binding Rossmann-like Domain"/>
    <property type="match status" value="1"/>
</dbReference>
<feature type="domain" description="Gfo/Idh/MocA-like oxidoreductase N-terminal" evidence="1">
    <location>
        <begin position="6"/>
        <end position="106"/>
    </location>
</feature>
<reference evidence="3" key="1">
    <citation type="submission" date="2016-10" db="EMBL/GenBank/DDBJ databases">
        <authorList>
            <person name="Varghese N."/>
            <person name="Submissions S."/>
        </authorList>
    </citation>
    <scope>NUCLEOTIDE SEQUENCE [LARGE SCALE GENOMIC DNA]</scope>
    <source>
        <strain evidence="3">DSM 217</strain>
    </source>
</reference>
<proteinExistence type="predicted"/>
<dbReference type="AlphaFoldDB" id="A0A1H2WCL5"/>
<dbReference type="InterPro" id="IPR051450">
    <property type="entry name" value="Gfo/Idh/MocA_Oxidoreductases"/>
</dbReference>
<evidence type="ECO:0000313" key="2">
    <source>
        <dbReference type="EMBL" id="SDW78340.1"/>
    </source>
</evidence>
<sequence>MKNDPIRLGLIGYGIWGEKILQTLLTLGVRPDVVETSEPRRKAAIAAGARSASDEIAALPAVDGIIVATPATNHCQLVLRLLDQFSCPLFVEKPLTADADEARLIVREGGTRVFVMHIWRYHPGIRALAEIARSGELGSVAGVRTVRTNWTSPRTDVDSLWNLAPHDISIALAVLGFIPEPRFVLAERQGSRICGLIGVCGESPWLALEVSNRYRDKRREVRLHCDGGVAVMTDPDAGFIEITREGDTRIPFDSRTEQRPVSRQSALGLELGCFIDYLGGGPAPPTDAAEGLAVVETLMRLQHMANSGGAS</sequence>
<evidence type="ECO:0000259" key="1">
    <source>
        <dbReference type="Pfam" id="PF01408"/>
    </source>
</evidence>
<dbReference type="Proteomes" id="UP000198816">
    <property type="component" value="Unassembled WGS sequence"/>
</dbReference>
<dbReference type="PANTHER" id="PTHR43377:SF6">
    <property type="entry name" value="GFO_IDH_MOCA-LIKE OXIDOREDUCTASE N-TERMINAL DOMAIN-CONTAINING PROTEIN"/>
    <property type="match status" value="1"/>
</dbReference>
<dbReference type="Pfam" id="PF01408">
    <property type="entry name" value="GFO_IDH_MocA"/>
    <property type="match status" value="1"/>
</dbReference>
<dbReference type="EMBL" id="FNNZ01000008">
    <property type="protein sequence ID" value="SDW78340.1"/>
    <property type="molecule type" value="Genomic_DNA"/>
</dbReference>
<dbReference type="GO" id="GO:0000166">
    <property type="term" value="F:nucleotide binding"/>
    <property type="evidence" value="ECO:0007669"/>
    <property type="project" value="InterPro"/>
</dbReference>
<evidence type="ECO:0000313" key="3">
    <source>
        <dbReference type="Proteomes" id="UP000198816"/>
    </source>
</evidence>
<keyword evidence="3" id="KW-1185">Reference proteome</keyword>
<dbReference type="SUPFAM" id="SSF55347">
    <property type="entry name" value="Glyceraldehyde-3-phosphate dehydrogenase-like, C-terminal domain"/>
    <property type="match status" value="1"/>
</dbReference>
<dbReference type="STRING" id="1058.SAMN05421783_108144"/>
<dbReference type="SUPFAM" id="SSF51735">
    <property type="entry name" value="NAD(P)-binding Rossmann-fold domains"/>
    <property type="match status" value="1"/>
</dbReference>
<dbReference type="PANTHER" id="PTHR43377">
    <property type="entry name" value="BILIVERDIN REDUCTASE A"/>
    <property type="match status" value="1"/>
</dbReference>
<accession>A0A1H2WCL5</accession>
<dbReference type="InterPro" id="IPR036291">
    <property type="entry name" value="NAD(P)-bd_dom_sf"/>
</dbReference>
<dbReference type="InterPro" id="IPR000683">
    <property type="entry name" value="Gfo/Idh/MocA-like_OxRdtase_N"/>
</dbReference>
<organism evidence="2 3">
    <name type="scientific">Thiocapsa roseopersicina</name>
    <dbReference type="NCBI Taxonomy" id="1058"/>
    <lineage>
        <taxon>Bacteria</taxon>
        <taxon>Pseudomonadati</taxon>
        <taxon>Pseudomonadota</taxon>
        <taxon>Gammaproteobacteria</taxon>
        <taxon>Chromatiales</taxon>
        <taxon>Chromatiaceae</taxon>
        <taxon>Thiocapsa</taxon>
    </lineage>
</organism>
<dbReference type="RefSeq" id="WP_175534589.1">
    <property type="nucleotide sequence ID" value="NZ_FNNZ01000008.1"/>
</dbReference>